<reference evidence="3" key="1">
    <citation type="submission" date="2016-10" db="EMBL/GenBank/DDBJ databases">
        <authorList>
            <person name="Varghese N."/>
            <person name="Submissions S."/>
        </authorList>
    </citation>
    <scope>NUCLEOTIDE SEQUENCE [LARGE SCALE GENOMIC DNA]</scope>
    <source>
        <strain evidence="3">DSM 13490</strain>
    </source>
</reference>
<sequence>MFMAHTLRTKAREELIDISRTAEEDVRSSGIKEGLCVVYVPHTTAAVTINEDADPSVRKDILRQLKNLAPRKGEYSHLEGNSDAHIKSSLIGASQVIPIHDGRLMLGTWQGIFFCEFDGPRDRLFYVLLK</sequence>
<accession>A0A1H3G3E3</accession>
<dbReference type="Gene3D" id="2.60.120.460">
    <property type="entry name" value="YjbQ-like"/>
    <property type="match status" value="1"/>
</dbReference>
<dbReference type="PIRSF" id="PIRSF004681">
    <property type="entry name" value="UCP004681"/>
    <property type="match status" value="1"/>
</dbReference>
<name>A0A1H3G3E3_9BACT</name>
<keyword evidence="3" id="KW-1185">Reference proteome</keyword>
<gene>
    <name evidence="2" type="ORF">SAMN03080603_01370</name>
</gene>
<dbReference type="PANTHER" id="PTHR30615:SF8">
    <property type="entry name" value="UPF0047 PROTEIN C4A8.02C"/>
    <property type="match status" value="1"/>
</dbReference>
<dbReference type="PANTHER" id="PTHR30615">
    <property type="entry name" value="UNCHARACTERIZED PROTEIN YJBQ-RELATED"/>
    <property type="match status" value="1"/>
</dbReference>
<proteinExistence type="inferred from homology"/>
<dbReference type="Proteomes" id="UP000199266">
    <property type="component" value="Unassembled WGS sequence"/>
</dbReference>
<dbReference type="PROSITE" id="PS01314">
    <property type="entry name" value="UPF0047"/>
    <property type="match status" value="1"/>
</dbReference>
<protein>
    <submittedName>
        <fullName evidence="2">Secondary thiamine-phosphate synthase enzyme</fullName>
    </submittedName>
</protein>
<comment type="similarity">
    <text evidence="1">Belongs to the UPF0047 family.</text>
</comment>
<evidence type="ECO:0000313" key="3">
    <source>
        <dbReference type="Proteomes" id="UP000199266"/>
    </source>
</evidence>
<evidence type="ECO:0000256" key="1">
    <source>
        <dbReference type="ARBA" id="ARBA00005534"/>
    </source>
</evidence>
<dbReference type="Pfam" id="PF01894">
    <property type="entry name" value="YjbQ"/>
    <property type="match status" value="1"/>
</dbReference>
<evidence type="ECO:0000313" key="2">
    <source>
        <dbReference type="EMBL" id="SDX97746.1"/>
    </source>
</evidence>
<dbReference type="AlphaFoldDB" id="A0A1H3G3E3"/>
<dbReference type="InterPro" id="IPR035917">
    <property type="entry name" value="YjbQ-like_sf"/>
</dbReference>
<dbReference type="NCBIfam" id="TIGR00149">
    <property type="entry name" value="TIGR00149_YjbQ"/>
    <property type="match status" value="1"/>
</dbReference>
<dbReference type="InterPro" id="IPR001602">
    <property type="entry name" value="UPF0047_YjbQ-like"/>
</dbReference>
<organism evidence="2 3">
    <name type="scientific">Acetomicrobium thermoterrenum DSM 13490</name>
    <dbReference type="NCBI Taxonomy" id="1120987"/>
    <lineage>
        <taxon>Bacteria</taxon>
        <taxon>Thermotogati</taxon>
        <taxon>Synergistota</taxon>
        <taxon>Synergistia</taxon>
        <taxon>Synergistales</taxon>
        <taxon>Acetomicrobiaceae</taxon>
        <taxon>Acetomicrobium</taxon>
    </lineage>
</organism>
<dbReference type="SUPFAM" id="SSF111038">
    <property type="entry name" value="YjbQ-like"/>
    <property type="match status" value="1"/>
</dbReference>
<dbReference type="EMBL" id="FNPD01000007">
    <property type="protein sequence ID" value="SDX97746.1"/>
    <property type="molecule type" value="Genomic_DNA"/>
</dbReference>